<name>A0AAU8LVY0_9BACT</name>
<keyword evidence="2" id="KW-0547">Nucleotide-binding</keyword>
<protein>
    <submittedName>
        <fullName evidence="2">ATP-binding protein</fullName>
    </submittedName>
</protein>
<feature type="domain" description="ATPase AAA-type core" evidence="1">
    <location>
        <begin position="41"/>
        <end position="327"/>
    </location>
</feature>
<accession>A0AAU8LVY0</accession>
<dbReference type="AlphaFoldDB" id="A0AAU8LVY0"/>
<evidence type="ECO:0000259" key="1">
    <source>
        <dbReference type="Pfam" id="PF13304"/>
    </source>
</evidence>
<dbReference type="GO" id="GO:0016887">
    <property type="term" value="F:ATP hydrolysis activity"/>
    <property type="evidence" value="ECO:0007669"/>
    <property type="project" value="InterPro"/>
</dbReference>
<dbReference type="InterPro" id="IPR027417">
    <property type="entry name" value="P-loop_NTPase"/>
</dbReference>
<dbReference type="Gene3D" id="3.40.50.300">
    <property type="entry name" value="P-loop containing nucleotide triphosphate hydrolases"/>
    <property type="match status" value="1"/>
</dbReference>
<gene>
    <name evidence="2" type="ORF">Q3M24_23335</name>
</gene>
<reference evidence="2" key="2">
    <citation type="submission" date="2024-06" db="EMBL/GenBank/DDBJ databases">
        <authorList>
            <person name="Plum-Jensen L.E."/>
            <person name="Schramm A."/>
            <person name="Marshall I.P.G."/>
        </authorList>
    </citation>
    <scope>NUCLEOTIDE SEQUENCE</scope>
    <source>
        <strain evidence="2">Rat1</strain>
    </source>
</reference>
<reference evidence="2" key="1">
    <citation type="journal article" date="2024" name="Syst. Appl. Microbiol.">
        <title>First single-strain enrichments of Electrothrix cable bacteria, description of E. aestuarii sp. nov. and E. rattekaaiensis sp. nov., and proposal of a cable bacteria taxonomy following the rules of the SeqCode.</title>
        <authorList>
            <person name="Plum-Jensen L.E."/>
            <person name="Schramm A."/>
            <person name="Marshall I.P.G."/>
        </authorList>
    </citation>
    <scope>NUCLEOTIDE SEQUENCE</scope>
    <source>
        <strain evidence="2">Rat1</strain>
    </source>
</reference>
<keyword evidence="2" id="KW-0067">ATP-binding</keyword>
<organism evidence="2">
    <name type="scientific">Candidatus Electrothrix aestuarii</name>
    <dbReference type="NCBI Taxonomy" id="3062594"/>
    <lineage>
        <taxon>Bacteria</taxon>
        <taxon>Pseudomonadati</taxon>
        <taxon>Thermodesulfobacteriota</taxon>
        <taxon>Desulfobulbia</taxon>
        <taxon>Desulfobulbales</taxon>
        <taxon>Desulfobulbaceae</taxon>
        <taxon>Candidatus Electrothrix</taxon>
    </lineage>
</organism>
<dbReference type="GO" id="GO:0005524">
    <property type="term" value="F:ATP binding"/>
    <property type="evidence" value="ECO:0007669"/>
    <property type="project" value="UniProtKB-KW"/>
</dbReference>
<dbReference type="KEGG" id="eaj:Q3M24_23335"/>
<dbReference type="SUPFAM" id="SSF52540">
    <property type="entry name" value="P-loop containing nucleoside triphosphate hydrolases"/>
    <property type="match status" value="1"/>
</dbReference>
<sequence>MLLKYGAENFCCFKEGVEVSFELSSNCPAKISKNKNVSNLLCVKGANGSGKTNLLKIISFLGNFCTNSFNEKPEESISAYSYFDNDQPIKFYCDFKIKETEYYYDITLNKDHIISESISRKIKQTVSLFERDGNKLTKSIKQFSELHKIKLRSNASIISTANQYDFEAIKPIYRFFSSILANVGPLGRLENQHNDSVSRFYHHNAAALKFSIDLIKKSDVGINNIAIHTRKDEKENKIFFPIFEHDTDAHANKLTFYDQSSGTKELYNILPYYRMILDTGGVLVLDEFDINLHPHILPLLIQLFDDEKTNPYNAQMIFSTHHDSILDYMGKYRTIVVNKEKSGSYSFRLDEISGDVLRNDRSIRPVYNAGKITGVPRL</sequence>
<dbReference type="PANTHER" id="PTHR40396">
    <property type="entry name" value="ATPASE-LIKE PROTEIN"/>
    <property type="match status" value="1"/>
</dbReference>
<dbReference type="EMBL" id="CP159373">
    <property type="protein sequence ID" value="XCN73165.1"/>
    <property type="molecule type" value="Genomic_DNA"/>
</dbReference>
<dbReference type="InterPro" id="IPR003959">
    <property type="entry name" value="ATPase_AAA_core"/>
</dbReference>
<proteinExistence type="predicted"/>
<dbReference type="PANTHER" id="PTHR40396:SF1">
    <property type="entry name" value="ATPASE AAA-TYPE CORE DOMAIN-CONTAINING PROTEIN"/>
    <property type="match status" value="1"/>
</dbReference>
<dbReference type="Pfam" id="PF13304">
    <property type="entry name" value="AAA_21"/>
    <property type="match status" value="1"/>
</dbReference>
<evidence type="ECO:0000313" key="2">
    <source>
        <dbReference type="EMBL" id="XCN73165.1"/>
    </source>
</evidence>